<evidence type="ECO:0000256" key="1">
    <source>
        <dbReference type="ARBA" id="ARBA00004141"/>
    </source>
</evidence>
<evidence type="ECO:0000259" key="7">
    <source>
        <dbReference type="Pfam" id="PF00892"/>
    </source>
</evidence>
<comment type="similarity">
    <text evidence="2">Belongs to the drug/metabolite transporter (DMT) superfamily. 10 TMS drug/metabolite exporter (DME) (TC 2.A.7.3) family.</text>
</comment>
<evidence type="ECO:0000313" key="9">
    <source>
        <dbReference type="Proteomes" id="UP000203589"/>
    </source>
</evidence>
<evidence type="ECO:0000256" key="2">
    <source>
        <dbReference type="ARBA" id="ARBA00009853"/>
    </source>
</evidence>
<dbReference type="SUPFAM" id="SSF103481">
    <property type="entry name" value="Multidrug resistance efflux transporter EmrE"/>
    <property type="match status" value="2"/>
</dbReference>
<keyword evidence="5 6" id="KW-0472">Membrane</keyword>
<accession>A0A222EA09</accession>
<dbReference type="InterPro" id="IPR000620">
    <property type="entry name" value="EamA_dom"/>
</dbReference>
<evidence type="ECO:0000313" key="8">
    <source>
        <dbReference type="EMBL" id="ASP22920.1"/>
    </source>
</evidence>
<dbReference type="EMBL" id="CP022540">
    <property type="protein sequence ID" value="ASP22920.1"/>
    <property type="molecule type" value="Genomic_DNA"/>
</dbReference>
<dbReference type="PANTHER" id="PTHR22911:SF6">
    <property type="entry name" value="SOLUTE CARRIER FAMILY 35 MEMBER G1"/>
    <property type="match status" value="1"/>
</dbReference>
<evidence type="ECO:0000256" key="3">
    <source>
        <dbReference type="ARBA" id="ARBA00022692"/>
    </source>
</evidence>
<keyword evidence="3 6" id="KW-0812">Transmembrane</keyword>
<dbReference type="GO" id="GO:0016020">
    <property type="term" value="C:membrane"/>
    <property type="evidence" value="ECO:0007669"/>
    <property type="project" value="UniProtKB-SubCell"/>
</dbReference>
<proteinExistence type="inferred from homology"/>
<feature type="transmembrane region" description="Helical" evidence="6">
    <location>
        <begin position="38"/>
        <end position="60"/>
    </location>
</feature>
<feature type="transmembrane region" description="Helical" evidence="6">
    <location>
        <begin position="72"/>
        <end position="95"/>
    </location>
</feature>
<feature type="transmembrane region" description="Helical" evidence="6">
    <location>
        <begin position="126"/>
        <end position="144"/>
    </location>
</feature>
<feature type="transmembrane region" description="Helical" evidence="6">
    <location>
        <begin position="181"/>
        <end position="200"/>
    </location>
</feature>
<dbReference type="Proteomes" id="UP000203589">
    <property type="component" value="Chromosome"/>
</dbReference>
<protein>
    <submittedName>
        <fullName evidence="8">Riboflavin transporter</fullName>
    </submittedName>
</protein>
<comment type="subcellular location">
    <subcellularLocation>
        <location evidence="1">Membrane</location>
        <topology evidence="1">Multi-pass membrane protein</topology>
    </subcellularLocation>
</comment>
<keyword evidence="9" id="KW-1185">Reference proteome</keyword>
<feature type="domain" description="EamA" evidence="7">
    <location>
        <begin position="154"/>
        <end position="288"/>
    </location>
</feature>
<gene>
    <name evidence="8" type="ORF">ANTHELSMS3_04316</name>
</gene>
<evidence type="ECO:0000256" key="5">
    <source>
        <dbReference type="ARBA" id="ARBA00023136"/>
    </source>
</evidence>
<evidence type="ECO:0000256" key="6">
    <source>
        <dbReference type="SAM" id="Phobius"/>
    </source>
</evidence>
<dbReference type="AlphaFoldDB" id="A0A222EA09"/>
<evidence type="ECO:0000256" key="4">
    <source>
        <dbReference type="ARBA" id="ARBA00022989"/>
    </source>
</evidence>
<feature type="transmembrane region" description="Helical" evidence="6">
    <location>
        <begin position="275"/>
        <end position="292"/>
    </location>
</feature>
<dbReference type="KEGG" id="aht:ANTHELSMS3_04316"/>
<feature type="transmembrane region" description="Helical" evidence="6">
    <location>
        <begin position="150"/>
        <end position="169"/>
    </location>
</feature>
<keyword evidence="4 6" id="KW-1133">Transmembrane helix</keyword>
<organism evidence="8 9">
    <name type="scientific">Antarctobacter heliothermus</name>
    <dbReference type="NCBI Taxonomy" id="74033"/>
    <lineage>
        <taxon>Bacteria</taxon>
        <taxon>Pseudomonadati</taxon>
        <taxon>Pseudomonadota</taxon>
        <taxon>Alphaproteobacteria</taxon>
        <taxon>Rhodobacterales</taxon>
        <taxon>Roseobacteraceae</taxon>
        <taxon>Antarctobacter</taxon>
    </lineage>
</organism>
<feature type="transmembrane region" description="Helical" evidence="6">
    <location>
        <begin position="253"/>
        <end position="269"/>
    </location>
</feature>
<dbReference type="Pfam" id="PF00892">
    <property type="entry name" value="EamA"/>
    <property type="match status" value="2"/>
</dbReference>
<feature type="domain" description="EamA" evidence="7">
    <location>
        <begin position="11"/>
        <end position="143"/>
    </location>
</feature>
<dbReference type="InterPro" id="IPR037185">
    <property type="entry name" value="EmrE-like"/>
</dbReference>
<name>A0A222EA09_9RHOB</name>
<sequence length="316" mass="33634">MSTSDHDKPLLGVTLMLGFCLLAPFADALAKLLGPEMAVGQLVTLRFAFQAAILVPLTLLTGRVWRMDLHTFGFVVLRTLLHIAGVAFVFTALLFLPLADAVAIAFVMPFIMLLLGYWFLGEEVGLRRLVACAVGFVGTLLVVQPAFTDIGWPALLPLGVAVIFAFFMLVTRRIAGTTDPIGMQAVSAMVALVLLVPVMALTPADVLPELAWIAPGQRGWVLIALMGTAGTFAHLLMTWSLRYAPAATLAPMQYLEIPFATAVGFAIFGDLPGPLATVGIAITIGAGLYIVIRERAMFRARPPAPQAMHSGTPPAG</sequence>
<dbReference type="PANTHER" id="PTHR22911">
    <property type="entry name" value="ACYL-MALONYL CONDENSING ENZYME-RELATED"/>
    <property type="match status" value="1"/>
</dbReference>
<reference evidence="8 9" key="1">
    <citation type="submission" date="2017-07" db="EMBL/GenBank/DDBJ databases">
        <title>Genome Sequence of Antarctobacter heliothermus Strain SMS3 Isolated from a culture of the Diatom Skeletonema marinoi.</title>
        <authorList>
            <person name="Topel M."/>
            <person name="Pinder M.I.M."/>
            <person name="Johansson O.N."/>
            <person name="Kourtchenko O."/>
            <person name="Godhe A."/>
            <person name="Clarke A.K."/>
        </authorList>
    </citation>
    <scope>NUCLEOTIDE SEQUENCE [LARGE SCALE GENOMIC DNA]</scope>
    <source>
        <strain evidence="8 9">SMS3</strain>
    </source>
</reference>
<dbReference type="RefSeq" id="WP_254694802.1">
    <property type="nucleotide sequence ID" value="NZ_CP022540.1"/>
</dbReference>
<feature type="transmembrane region" description="Helical" evidence="6">
    <location>
        <begin position="220"/>
        <end position="241"/>
    </location>
</feature>
<feature type="transmembrane region" description="Helical" evidence="6">
    <location>
        <begin position="101"/>
        <end position="119"/>
    </location>
</feature>